<proteinExistence type="predicted"/>
<dbReference type="Gene3D" id="1.10.150.20">
    <property type="entry name" value="5' to 3' exonuclease, C-terminal subdomain"/>
    <property type="match status" value="1"/>
</dbReference>
<name>A0AAN7TV14_9MYCE</name>
<reference evidence="1 2" key="1">
    <citation type="submission" date="2023-11" db="EMBL/GenBank/DDBJ databases">
        <title>Dfirmibasis_genome.</title>
        <authorList>
            <person name="Edelbroek B."/>
            <person name="Kjellin J."/>
            <person name="Jerlstrom-Hultqvist J."/>
            <person name="Soderbom F."/>
        </authorList>
    </citation>
    <scope>NUCLEOTIDE SEQUENCE [LARGE SCALE GENOMIC DNA]</scope>
    <source>
        <strain evidence="1 2">TNS-C-14</strain>
    </source>
</reference>
<evidence type="ECO:0000313" key="1">
    <source>
        <dbReference type="EMBL" id="KAK5575635.1"/>
    </source>
</evidence>
<keyword evidence="2" id="KW-1185">Reference proteome</keyword>
<gene>
    <name evidence="1" type="ORF">RB653_006768</name>
</gene>
<dbReference type="AlphaFoldDB" id="A0AAN7TV14"/>
<sequence length="174" mass="19446">MGVIIDLCKCSFSLVSGLFKKKDVLAQMRIRTEIGKERQLKWEQEQKSQIIKPIEIKTSINNNIKSEPKNINISSGQLKDTPIITTNIQKETFPITGTSISTSNNNNNKVYTDLINIKGIGPITIKELNNNGITSAEQLAKLSDQDCEKLKSKIKKIYSVRNASHSLINDGETK</sequence>
<protein>
    <recommendedName>
        <fullName evidence="3">Helix-hairpin-helix domain-containing protein</fullName>
    </recommendedName>
</protein>
<dbReference type="EMBL" id="JAVFKY010000005">
    <property type="protein sequence ID" value="KAK5575635.1"/>
    <property type="molecule type" value="Genomic_DNA"/>
</dbReference>
<organism evidence="1 2">
    <name type="scientific">Dictyostelium firmibasis</name>
    <dbReference type="NCBI Taxonomy" id="79012"/>
    <lineage>
        <taxon>Eukaryota</taxon>
        <taxon>Amoebozoa</taxon>
        <taxon>Evosea</taxon>
        <taxon>Eumycetozoa</taxon>
        <taxon>Dictyostelia</taxon>
        <taxon>Dictyosteliales</taxon>
        <taxon>Dictyosteliaceae</taxon>
        <taxon>Dictyostelium</taxon>
    </lineage>
</organism>
<comment type="caution">
    <text evidence="1">The sequence shown here is derived from an EMBL/GenBank/DDBJ whole genome shotgun (WGS) entry which is preliminary data.</text>
</comment>
<accession>A0AAN7TV14</accession>
<evidence type="ECO:0000313" key="2">
    <source>
        <dbReference type="Proteomes" id="UP001344447"/>
    </source>
</evidence>
<evidence type="ECO:0008006" key="3">
    <source>
        <dbReference type="Google" id="ProtNLM"/>
    </source>
</evidence>
<dbReference type="Proteomes" id="UP001344447">
    <property type="component" value="Unassembled WGS sequence"/>
</dbReference>